<comment type="caution">
    <text evidence="2">The sequence shown here is derived from an EMBL/GenBank/DDBJ whole genome shotgun (WGS) entry which is preliminary data.</text>
</comment>
<dbReference type="EC" id="3.4.11.-" evidence="2"/>
<keyword evidence="2" id="KW-0378">Hydrolase</keyword>
<dbReference type="InterPro" id="IPR000787">
    <property type="entry name" value="Peptidase_M29"/>
</dbReference>
<reference evidence="2 3" key="1">
    <citation type="submission" date="2021-06" db="EMBL/GenBank/DDBJ databases">
        <authorList>
            <person name="Sun Q."/>
            <person name="Li D."/>
        </authorList>
    </citation>
    <scope>NUCLEOTIDE SEQUENCE [LARGE SCALE GENOMIC DNA]</scope>
    <source>
        <strain evidence="2 3">MSJ-4</strain>
    </source>
</reference>
<sequence length="344" mass="39796">MFKRELIKRIVEAIGIKKGDIVLLQLWGEDEEREILKDFSYEVAAIGATPMEQQHSRIYYKNLFEATKDKCYSQRFFKSFEEVSVVIDICTYEPVKPHKEFPKDKINFYREYMRELFKALSNKEKFVQITVPTIENSLGSNLDFEEYKTLMMKAYNINYDELKIKSNDMVNALLNKDLAKIITDKDHELYLSLENRHWYIDTGDGDLPCGEIYIAPIENSAKGSIFIEKLFLEGKILENLVLTFKYGRLINSSSEIFNEYLKTLPENANVLCELGIGLNENVTDLVGYTALDEKAKGTIHIAIGMNTMFGGNNQCSYHKDFVFKGTLIFNDEIKIEHGEVEVLR</sequence>
<evidence type="ECO:0000313" key="2">
    <source>
        <dbReference type="EMBL" id="MBU5591523.1"/>
    </source>
</evidence>
<organism evidence="2 3">
    <name type="scientific">Clostridium simiarum</name>
    <dbReference type="NCBI Taxonomy" id="2841506"/>
    <lineage>
        <taxon>Bacteria</taxon>
        <taxon>Bacillati</taxon>
        <taxon>Bacillota</taxon>
        <taxon>Clostridia</taxon>
        <taxon>Eubacteriales</taxon>
        <taxon>Clostridiaceae</taxon>
        <taxon>Clostridium</taxon>
    </lineage>
</organism>
<dbReference type="Pfam" id="PF02073">
    <property type="entry name" value="Peptidase_M29"/>
    <property type="match status" value="1"/>
</dbReference>
<gene>
    <name evidence="2" type="ORF">KQI89_07080</name>
</gene>
<name>A0ABS6EZ75_9CLOT</name>
<dbReference type="RefSeq" id="WP_216456477.1">
    <property type="nucleotide sequence ID" value="NZ_JAHLQL010000001.1"/>
</dbReference>
<dbReference type="EMBL" id="JAHLQL010000001">
    <property type="protein sequence ID" value="MBU5591523.1"/>
    <property type="molecule type" value="Genomic_DNA"/>
</dbReference>
<keyword evidence="2" id="KW-0645">Protease</keyword>
<dbReference type="Proteomes" id="UP000736583">
    <property type="component" value="Unassembled WGS sequence"/>
</dbReference>
<dbReference type="PANTHER" id="PTHR34448:SF1">
    <property type="entry name" value="BLL6088 PROTEIN"/>
    <property type="match status" value="1"/>
</dbReference>
<proteinExistence type="predicted"/>
<evidence type="ECO:0000256" key="1">
    <source>
        <dbReference type="ARBA" id="ARBA00022723"/>
    </source>
</evidence>
<keyword evidence="2" id="KW-0031">Aminopeptidase</keyword>
<keyword evidence="1" id="KW-0479">Metal-binding</keyword>
<keyword evidence="3" id="KW-1185">Reference proteome</keyword>
<protein>
    <submittedName>
        <fullName evidence="2">Aminopeptidase</fullName>
        <ecNumber evidence="2">3.4.11.-</ecNumber>
    </submittedName>
</protein>
<dbReference type="InterPro" id="IPR052170">
    <property type="entry name" value="M29_Exopeptidase"/>
</dbReference>
<accession>A0ABS6EZ75</accession>
<dbReference type="PANTHER" id="PTHR34448">
    <property type="entry name" value="AMINOPEPTIDASE"/>
    <property type="match status" value="1"/>
</dbReference>
<dbReference type="GO" id="GO:0004177">
    <property type="term" value="F:aminopeptidase activity"/>
    <property type="evidence" value="ECO:0007669"/>
    <property type="project" value="UniProtKB-KW"/>
</dbReference>
<evidence type="ECO:0000313" key="3">
    <source>
        <dbReference type="Proteomes" id="UP000736583"/>
    </source>
</evidence>